<dbReference type="KEGG" id="nfl:COO91_10917"/>
<feature type="domain" description="HTH cro/C1-type" evidence="1">
    <location>
        <begin position="21"/>
        <end position="77"/>
    </location>
</feature>
<dbReference type="GO" id="GO:0003677">
    <property type="term" value="F:DNA binding"/>
    <property type="evidence" value="ECO:0007669"/>
    <property type="project" value="InterPro"/>
</dbReference>
<geneLocation type="plasmid" evidence="3">
    <name>pnfsy08</name>
</geneLocation>
<dbReference type="Proteomes" id="UP000232003">
    <property type="component" value="Plasmid pNFSY08"/>
</dbReference>
<sequence>MDIVKIRRYTDIEISGLGGKIKQARKADGRSVEVLAGEADISRSYWHDIEAERIRDALPEDTLRKIERVLGIDLGVKFDD</sequence>
<dbReference type="InterPro" id="IPR001387">
    <property type="entry name" value="Cro/C1-type_HTH"/>
</dbReference>
<organism evidence="2 3">
    <name type="scientific">Nostoc flagelliforme CCNUN1</name>
    <dbReference type="NCBI Taxonomy" id="2038116"/>
    <lineage>
        <taxon>Bacteria</taxon>
        <taxon>Bacillati</taxon>
        <taxon>Cyanobacteriota</taxon>
        <taxon>Cyanophyceae</taxon>
        <taxon>Nostocales</taxon>
        <taxon>Nostocaceae</taxon>
        <taxon>Nostoc</taxon>
    </lineage>
</organism>
<accession>A0A2K8TAJ7</accession>
<keyword evidence="2" id="KW-0614">Plasmid</keyword>
<proteinExistence type="predicted"/>
<reference evidence="2 3" key="1">
    <citation type="submission" date="2017-11" db="EMBL/GenBank/DDBJ databases">
        <title>Complete genome of a free-living desiccation-tolerant cyanobacterium and its photosynthetic adaptation to extreme terrestrial habitat.</title>
        <authorList>
            <person name="Shang J."/>
        </authorList>
    </citation>
    <scope>NUCLEOTIDE SEQUENCE [LARGE SCALE GENOMIC DNA]</scope>
    <source>
        <strain evidence="2 3">CCNUN1</strain>
        <plasmid evidence="3">pnfsy08</plasmid>
    </source>
</reference>
<dbReference type="SMART" id="SM00530">
    <property type="entry name" value="HTH_XRE"/>
    <property type="match status" value="1"/>
</dbReference>
<evidence type="ECO:0000313" key="2">
    <source>
        <dbReference type="EMBL" id="AUB44679.1"/>
    </source>
</evidence>
<dbReference type="EMBL" id="CP024793">
    <property type="protein sequence ID" value="AUB44679.1"/>
    <property type="molecule type" value="Genomic_DNA"/>
</dbReference>
<dbReference type="InterPro" id="IPR010982">
    <property type="entry name" value="Lambda_DNA-bd_dom_sf"/>
</dbReference>
<dbReference type="CDD" id="cd00093">
    <property type="entry name" value="HTH_XRE"/>
    <property type="match status" value="1"/>
</dbReference>
<name>A0A2K8TAJ7_9NOSO</name>
<gene>
    <name evidence="2" type="ORF">COO91_10917</name>
</gene>
<dbReference type="Pfam" id="PF13560">
    <property type="entry name" value="HTH_31"/>
    <property type="match status" value="1"/>
</dbReference>
<protein>
    <submittedName>
        <fullName evidence="2">Cytoskeletal protein RodZ, containings Xre-like HTH and DUF4115 domains</fullName>
    </submittedName>
</protein>
<evidence type="ECO:0000259" key="1">
    <source>
        <dbReference type="PROSITE" id="PS50943"/>
    </source>
</evidence>
<evidence type="ECO:0000313" key="3">
    <source>
        <dbReference type="Proteomes" id="UP000232003"/>
    </source>
</evidence>
<dbReference type="AlphaFoldDB" id="A0A2K8TAJ7"/>
<dbReference type="SUPFAM" id="SSF47413">
    <property type="entry name" value="lambda repressor-like DNA-binding domains"/>
    <property type="match status" value="1"/>
</dbReference>
<dbReference type="PROSITE" id="PS50943">
    <property type="entry name" value="HTH_CROC1"/>
    <property type="match status" value="1"/>
</dbReference>
<dbReference type="Gene3D" id="1.10.260.40">
    <property type="entry name" value="lambda repressor-like DNA-binding domains"/>
    <property type="match status" value="1"/>
</dbReference>
<keyword evidence="3" id="KW-1185">Reference proteome</keyword>